<evidence type="ECO:0000313" key="2">
    <source>
        <dbReference type="EMBL" id="KYG61880.1"/>
    </source>
</evidence>
<feature type="region of interest" description="Disordered" evidence="1">
    <location>
        <begin position="39"/>
        <end position="62"/>
    </location>
</feature>
<name>A0A150WFX6_BDEBC</name>
<dbReference type="AlphaFoldDB" id="A0A150WFX6"/>
<dbReference type="EMBL" id="LUKF01000016">
    <property type="protein sequence ID" value="KYG61880.1"/>
    <property type="molecule type" value="Genomic_DNA"/>
</dbReference>
<comment type="caution">
    <text evidence="2">The sequence shown here is derived from an EMBL/GenBank/DDBJ whole genome shotgun (WGS) entry which is preliminary data.</text>
</comment>
<gene>
    <name evidence="2" type="ORF">AZI85_06615</name>
</gene>
<evidence type="ECO:0000313" key="3">
    <source>
        <dbReference type="Proteomes" id="UP000075391"/>
    </source>
</evidence>
<protein>
    <submittedName>
        <fullName evidence="2">Uncharacterized protein</fullName>
    </submittedName>
</protein>
<sequence>MAKEKKTEITVLLQGRNIYKHLCNLELAAAIVSKIPCQKGGGEGMKAPSNVFSRRSREPIPP</sequence>
<dbReference type="Proteomes" id="UP000075391">
    <property type="component" value="Unassembled WGS sequence"/>
</dbReference>
<proteinExistence type="predicted"/>
<organism evidence="2 3">
    <name type="scientific">Bdellovibrio bacteriovorus</name>
    <dbReference type="NCBI Taxonomy" id="959"/>
    <lineage>
        <taxon>Bacteria</taxon>
        <taxon>Pseudomonadati</taxon>
        <taxon>Bdellovibrionota</taxon>
        <taxon>Bdellovibrionia</taxon>
        <taxon>Bdellovibrionales</taxon>
        <taxon>Pseudobdellovibrionaceae</taxon>
        <taxon>Bdellovibrio</taxon>
    </lineage>
</organism>
<reference evidence="2 3" key="1">
    <citation type="submission" date="2016-03" db="EMBL/GenBank/DDBJ databases">
        <authorList>
            <person name="Ploux O."/>
        </authorList>
    </citation>
    <scope>NUCLEOTIDE SEQUENCE [LARGE SCALE GENOMIC DNA]</scope>
    <source>
        <strain evidence="2 3">BER2</strain>
    </source>
</reference>
<accession>A0A150WFX6</accession>
<evidence type="ECO:0000256" key="1">
    <source>
        <dbReference type="SAM" id="MobiDB-lite"/>
    </source>
</evidence>